<evidence type="ECO:0000256" key="3">
    <source>
        <dbReference type="ARBA" id="ARBA00047549"/>
    </source>
</evidence>
<dbReference type="InterPro" id="IPR036873">
    <property type="entry name" value="Rhodanese-like_dom_sf"/>
</dbReference>
<dbReference type="InterPro" id="IPR001307">
    <property type="entry name" value="Thiosulphate_STrfase_CS"/>
</dbReference>
<evidence type="ECO:0000256" key="2">
    <source>
        <dbReference type="ARBA" id="ARBA00022737"/>
    </source>
</evidence>
<comment type="caution">
    <text evidence="5">The sequence shown here is derived from an EMBL/GenBank/DDBJ whole genome shotgun (WGS) entry which is preliminary data.</text>
</comment>
<dbReference type="CDD" id="cd01449">
    <property type="entry name" value="TST_Repeat_2"/>
    <property type="match status" value="1"/>
</dbReference>
<sequence>MLEVGREGRDERALTILFLGMLYWRGKIYHGTRVPRQYLVETAWLEENLFDPAIRLVDMRGYVRTVDKGGKQEAVYVGAPEEYAQEHIPGAIYIDWTQDIVDHDDPVEAQIAPAEKFAAAMAKAGIGDQHLVVAYDTHPASQFATRLWWALNYYGHTRVVILNGGFAKWKHEKRPVDHIKPSYPRATFTAKEQPQLRATAEEVLQMIKQDGITLVDARDSGQYTGTVVRGEGRRGHIPGALSLPREKLINPEDGTFRSNQELQHIFADANVVPEQRIVAYCNGGVAATTVLFSLAMLGYPQLTNYDGSWNEWAPARSFQ</sequence>
<dbReference type="GO" id="GO:0004792">
    <property type="term" value="F:thiosulfate-cyanide sulfurtransferase activity"/>
    <property type="evidence" value="ECO:0007669"/>
    <property type="project" value="UniProtKB-EC"/>
</dbReference>
<dbReference type="PROSITE" id="PS50206">
    <property type="entry name" value="RHODANESE_3"/>
    <property type="match status" value="2"/>
</dbReference>
<evidence type="ECO:0000259" key="4">
    <source>
        <dbReference type="PROSITE" id="PS50206"/>
    </source>
</evidence>
<dbReference type="CDD" id="cd01448">
    <property type="entry name" value="TST_Repeat_1"/>
    <property type="match status" value="1"/>
</dbReference>
<evidence type="ECO:0000256" key="1">
    <source>
        <dbReference type="ARBA" id="ARBA00012245"/>
    </source>
</evidence>
<keyword evidence="2" id="KW-0677">Repeat</keyword>
<dbReference type="Proteomes" id="UP000326912">
    <property type="component" value="Unassembled WGS sequence"/>
</dbReference>
<evidence type="ECO:0000313" key="5">
    <source>
        <dbReference type="EMBL" id="GER85903.1"/>
    </source>
</evidence>
<dbReference type="EC" id="2.8.1.1" evidence="1"/>
<keyword evidence="5" id="KW-0808">Transferase</keyword>
<feature type="domain" description="Rhodanese" evidence="4">
    <location>
        <begin position="208"/>
        <end position="314"/>
    </location>
</feature>
<dbReference type="PANTHER" id="PTHR43855:SF1">
    <property type="entry name" value="THIOSULFATE SULFURTRANSFERASE"/>
    <property type="match status" value="1"/>
</dbReference>
<dbReference type="Gene3D" id="3.40.250.10">
    <property type="entry name" value="Rhodanese-like domain"/>
    <property type="match status" value="2"/>
</dbReference>
<organism evidence="5 6">
    <name type="scientific">Dictyobacter vulcani</name>
    <dbReference type="NCBI Taxonomy" id="2607529"/>
    <lineage>
        <taxon>Bacteria</taxon>
        <taxon>Bacillati</taxon>
        <taxon>Chloroflexota</taxon>
        <taxon>Ktedonobacteria</taxon>
        <taxon>Ktedonobacterales</taxon>
        <taxon>Dictyobacteraceae</taxon>
        <taxon>Dictyobacter</taxon>
    </lineage>
</organism>
<keyword evidence="6" id="KW-1185">Reference proteome</keyword>
<dbReference type="RefSeq" id="WP_198925129.1">
    <property type="nucleotide sequence ID" value="NZ_BKZW01000001.1"/>
</dbReference>
<dbReference type="PANTHER" id="PTHR43855">
    <property type="entry name" value="THIOSULFATE SULFURTRANSFERASE"/>
    <property type="match status" value="1"/>
</dbReference>
<reference evidence="5 6" key="1">
    <citation type="submission" date="2019-10" db="EMBL/GenBank/DDBJ databases">
        <title>Dictyobacter vulcani sp. nov., within the class Ktedonobacteria, isolated from soil of volcanic Mt. Zao.</title>
        <authorList>
            <person name="Zheng Y."/>
            <person name="Wang C.M."/>
            <person name="Sakai Y."/>
            <person name="Abe K."/>
            <person name="Yokota A."/>
            <person name="Yabe S."/>
        </authorList>
    </citation>
    <scope>NUCLEOTIDE SEQUENCE [LARGE SCALE GENOMIC DNA]</scope>
    <source>
        <strain evidence="5 6">W12</strain>
    </source>
</reference>
<dbReference type="InterPro" id="IPR001763">
    <property type="entry name" value="Rhodanese-like_dom"/>
</dbReference>
<dbReference type="SUPFAM" id="SSF52821">
    <property type="entry name" value="Rhodanese/Cell cycle control phosphatase"/>
    <property type="match status" value="2"/>
</dbReference>
<dbReference type="PROSITE" id="PS00380">
    <property type="entry name" value="RHODANESE_1"/>
    <property type="match status" value="1"/>
</dbReference>
<gene>
    <name evidence="5" type="ORF">KDW_00650</name>
</gene>
<dbReference type="SMART" id="SM00450">
    <property type="entry name" value="RHOD"/>
    <property type="match status" value="2"/>
</dbReference>
<dbReference type="EMBL" id="BKZW01000001">
    <property type="protein sequence ID" value="GER85903.1"/>
    <property type="molecule type" value="Genomic_DNA"/>
</dbReference>
<evidence type="ECO:0000313" key="6">
    <source>
        <dbReference type="Proteomes" id="UP000326912"/>
    </source>
</evidence>
<accession>A0A5J4KEI3</accession>
<comment type="catalytic activity">
    <reaction evidence="3">
        <text>thiosulfate + hydrogen cyanide = thiocyanate + sulfite + 2 H(+)</text>
        <dbReference type="Rhea" id="RHEA:16881"/>
        <dbReference type="ChEBI" id="CHEBI:15378"/>
        <dbReference type="ChEBI" id="CHEBI:17359"/>
        <dbReference type="ChEBI" id="CHEBI:18022"/>
        <dbReference type="ChEBI" id="CHEBI:18407"/>
        <dbReference type="ChEBI" id="CHEBI:33542"/>
        <dbReference type="EC" id="2.8.1.1"/>
    </reaction>
</comment>
<feature type="domain" description="Rhodanese" evidence="4">
    <location>
        <begin position="78"/>
        <end position="178"/>
    </location>
</feature>
<proteinExistence type="predicted"/>
<dbReference type="Pfam" id="PF00581">
    <property type="entry name" value="Rhodanese"/>
    <property type="match status" value="2"/>
</dbReference>
<dbReference type="InterPro" id="IPR051126">
    <property type="entry name" value="Thiosulfate_sulfurtransferase"/>
</dbReference>
<dbReference type="AlphaFoldDB" id="A0A5J4KEI3"/>
<name>A0A5J4KEI3_9CHLR</name>
<protein>
    <recommendedName>
        <fullName evidence="1">thiosulfate sulfurtransferase</fullName>
        <ecNumber evidence="1">2.8.1.1</ecNumber>
    </recommendedName>
</protein>